<keyword evidence="5 8" id="KW-1133">Transmembrane helix</keyword>
<feature type="transmembrane region" description="Helical" evidence="8">
    <location>
        <begin position="26"/>
        <end position="47"/>
    </location>
</feature>
<keyword evidence="3" id="KW-1003">Cell membrane</keyword>
<evidence type="ECO:0000256" key="8">
    <source>
        <dbReference type="SAM" id="Phobius"/>
    </source>
</evidence>
<dbReference type="InterPro" id="IPR036259">
    <property type="entry name" value="MFS_trans_sf"/>
</dbReference>
<dbReference type="InterPro" id="IPR011701">
    <property type="entry name" value="MFS"/>
</dbReference>
<evidence type="ECO:0000256" key="5">
    <source>
        <dbReference type="ARBA" id="ARBA00022989"/>
    </source>
</evidence>
<evidence type="ECO:0000313" key="10">
    <source>
        <dbReference type="EMBL" id="MBE1485301.1"/>
    </source>
</evidence>
<feature type="transmembrane region" description="Helical" evidence="8">
    <location>
        <begin position="183"/>
        <end position="203"/>
    </location>
</feature>
<dbReference type="EMBL" id="JADBEB010000001">
    <property type="protein sequence ID" value="MBE1485301.1"/>
    <property type="molecule type" value="Genomic_DNA"/>
</dbReference>
<feature type="transmembrane region" description="Helical" evidence="8">
    <location>
        <begin position="283"/>
        <end position="309"/>
    </location>
</feature>
<dbReference type="Gene3D" id="1.20.1250.20">
    <property type="entry name" value="MFS general substrate transporter like domains"/>
    <property type="match status" value="1"/>
</dbReference>
<reference evidence="10" key="1">
    <citation type="submission" date="2020-10" db="EMBL/GenBank/DDBJ databases">
        <title>Sequencing the genomes of 1000 actinobacteria strains.</title>
        <authorList>
            <person name="Klenk H.-P."/>
        </authorList>
    </citation>
    <scope>NUCLEOTIDE SEQUENCE</scope>
    <source>
        <strain evidence="10">DSM 46832</strain>
    </source>
</reference>
<keyword evidence="11" id="KW-1185">Reference proteome</keyword>
<protein>
    <submittedName>
        <fullName evidence="10">EmrB/QacA subfamily drug resistance transporter</fullName>
    </submittedName>
</protein>
<accession>A0A927M262</accession>
<evidence type="ECO:0000256" key="6">
    <source>
        <dbReference type="ARBA" id="ARBA00023136"/>
    </source>
</evidence>
<gene>
    <name evidence="10" type="ORF">H4W31_000939</name>
</gene>
<dbReference type="Pfam" id="PF07690">
    <property type="entry name" value="MFS_1"/>
    <property type="match status" value="1"/>
</dbReference>
<sequence>MSSAPVAERAATSPPGPPDRPGGRPLAVVLAAISVPMFMVTLDNLVVTTALPVIRTELGASLTDLQWFVNAYTLPFAALLLTAAALGDRIGRRRLFIAGIGLFTLASAACALATEPWMLTTARAVQGAAGAAVMPLSLTLLAAAVPDRLRNAAIGIWGGISGLGVAVGPLVGGAVAEGLDWTWIFWLNVPIGLLAIGLAAITLRESRGPSSRLDPLGLTLSTAGVLALVWGVVHGEEHGWTSTGVLAALTGGTVLIYGFLWWERRAPAPMLPLRLFRSRTFSLVNAVAFTFSLGVFGSVFLLAQFFQVAQGLGPLEAGVRTMPWTMAPMVVAPLAGLLVGRLGVRNLIVAGQGTLAIALGWIALVSTADVAYAMLAAPLALAGIGMGLTLAPISTATLASVPAPARGVASGTTNSIRELGVAVGVAVLASVFATNGGYGSGTSFVDGLKPAVAVGAVVVAVGAVLAFWLPRTTTPID</sequence>
<feature type="transmembrane region" description="Helical" evidence="8">
    <location>
        <begin position="126"/>
        <end position="145"/>
    </location>
</feature>
<keyword evidence="6 8" id="KW-0472">Membrane</keyword>
<feature type="transmembrane region" description="Helical" evidence="8">
    <location>
        <begin position="215"/>
        <end position="233"/>
    </location>
</feature>
<feature type="transmembrane region" description="Helical" evidence="8">
    <location>
        <begin position="239"/>
        <end position="262"/>
    </location>
</feature>
<feature type="region of interest" description="Disordered" evidence="7">
    <location>
        <begin position="1"/>
        <end position="22"/>
    </location>
</feature>
<feature type="transmembrane region" description="Helical" evidence="8">
    <location>
        <begin position="347"/>
        <end position="364"/>
    </location>
</feature>
<feature type="transmembrane region" description="Helical" evidence="8">
    <location>
        <begin position="321"/>
        <end position="340"/>
    </location>
</feature>
<dbReference type="PROSITE" id="PS50850">
    <property type="entry name" value="MFS"/>
    <property type="match status" value="1"/>
</dbReference>
<feature type="transmembrane region" description="Helical" evidence="8">
    <location>
        <begin position="370"/>
        <end position="398"/>
    </location>
</feature>
<evidence type="ECO:0000256" key="7">
    <source>
        <dbReference type="SAM" id="MobiDB-lite"/>
    </source>
</evidence>
<evidence type="ECO:0000256" key="4">
    <source>
        <dbReference type="ARBA" id="ARBA00022692"/>
    </source>
</evidence>
<evidence type="ECO:0000256" key="2">
    <source>
        <dbReference type="ARBA" id="ARBA00022448"/>
    </source>
</evidence>
<evidence type="ECO:0000313" key="11">
    <source>
        <dbReference type="Proteomes" id="UP000649753"/>
    </source>
</evidence>
<evidence type="ECO:0000259" key="9">
    <source>
        <dbReference type="PROSITE" id="PS50850"/>
    </source>
</evidence>
<feature type="transmembrane region" description="Helical" evidence="8">
    <location>
        <begin position="95"/>
        <end position="114"/>
    </location>
</feature>
<feature type="transmembrane region" description="Helical" evidence="8">
    <location>
        <begin position="67"/>
        <end position="86"/>
    </location>
</feature>
<dbReference type="Gene3D" id="1.20.1720.10">
    <property type="entry name" value="Multidrug resistance protein D"/>
    <property type="match status" value="1"/>
</dbReference>
<dbReference type="InterPro" id="IPR020846">
    <property type="entry name" value="MFS_dom"/>
</dbReference>
<comment type="caution">
    <text evidence="10">The sequence shown here is derived from an EMBL/GenBank/DDBJ whole genome shotgun (WGS) entry which is preliminary data.</text>
</comment>
<name>A0A927M262_9ACTN</name>
<dbReference type="Proteomes" id="UP000649753">
    <property type="component" value="Unassembled WGS sequence"/>
</dbReference>
<comment type="subcellular location">
    <subcellularLocation>
        <location evidence="1">Cell membrane</location>
        <topology evidence="1">Multi-pass membrane protein</topology>
    </subcellularLocation>
</comment>
<organism evidence="10 11">
    <name type="scientific">Plantactinospora soyae</name>
    <dbReference type="NCBI Taxonomy" id="1544732"/>
    <lineage>
        <taxon>Bacteria</taxon>
        <taxon>Bacillati</taxon>
        <taxon>Actinomycetota</taxon>
        <taxon>Actinomycetes</taxon>
        <taxon>Micromonosporales</taxon>
        <taxon>Micromonosporaceae</taxon>
        <taxon>Plantactinospora</taxon>
    </lineage>
</organism>
<feature type="transmembrane region" description="Helical" evidence="8">
    <location>
        <begin position="152"/>
        <end position="171"/>
    </location>
</feature>
<dbReference type="GO" id="GO:0005886">
    <property type="term" value="C:plasma membrane"/>
    <property type="evidence" value="ECO:0007669"/>
    <property type="project" value="UniProtKB-SubCell"/>
</dbReference>
<evidence type="ECO:0000256" key="1">
    <source>
        <dbReference type="ARBA" id="ARBA00004651"/>
    </source>
</evidence>
<dbReference type="RefSeq" id="WP_192765511.1">
    <property type="nucleotide sequence ID" value="NZ_JADBEB010000001.1"/>
</dbReference>
<evidence type="ECO:0000256" key="3">
    <source>
        <dbReference type="ARBA" id="ARBA00022475"/>
    </source>
</evidence>
<dbReference type="PANTHER" id="PTHR42718">
    <property type="entry name" value="MAJOR FACILITATOR SUPERFAMILY MULTIDRUG TRANSPORTER MFSC"/>
    <property type="match status" value="1"/>
</dbReference>
<dbReference type="PANTHER" id="PTHR42718:SF42">
    <property type="entry name" value="EXPORT PROTEIN"/>
    <property type="match status" value="1"/>
</dbReference>
<dbReference type="SUPFAM" id="SSF103473">
    <property type="entry name" value="MFS general substrate transporter"/>
    <property type="match status" value="1"/>
</dbReference>
<proteinExistence type="predicted"/>
<dbReference type="GO" id="GO:0022857">
    <property type="term" value="F:transmembrane transporter activity"/>
    <property type="evidence" value="ECO:0007669"/>
    <property type="project" value="InterPro"/>
</dbReference>
<dbReference type="AlphaFoldDB" id="A0A927M262"/>
<dbReference type="CDD" id="cd17321">
    <property type="entry name" value="MFS_MMR_MDR_like"/>
    <property type="match status" value="1"/>
</dbReference>
<keyword evidence="2" id="KW-0813">Transport</keyword>
<feature type="transmembrane region" description="Helical" evidence="8">
    <location>
        <begin position="450"/>
        <end position="469"/>
    </location>
</feature>
<dbReference type="PRINTS" id="PR01036">
    <property type="entry name" value="TCRTETB"/>
</dbReference>
<dbReference type="NCBIfam" id="TIGR00711">
    <property type="entry name" value="efflux_EmrB"/>
    <property type="match status" value="1"/>
</dbReference>
<keyword evidence="4 8" id="KW-0812">Transmembrane</keyword>
<feature type="transmembrane region" description="Helical" evidence="8">
    <location>
        <begin position="419"/>
        <end position="438"/>
    </location>
</feature>
<dbReference type="InterPro" id="IPR004638">
    <property type="entry name" value="EmrB-like"/>
</dbReference>
<feature type="domain" description="Major facilitator superfamily (MFS) profile" evidence="9">
    <location>
        <begin position="29"/>
        <end position="474"/>
    </location>
</feature>